<dbReference type="PROSITE" id="PS50894">
    <property type="entry name" value="HPT"/>
    <property type="match status" value="2"/>
</dbReference>
<reference evidence="5 6" key="1">
    <citation type="submission" date="2017-11" db="EMBL/GenBank/DDBJ databases">
        <title>Genome-resolved metagenomics identifies genetic mobility, metabolic interactions, and unexpected diversity in perchlorate-reducing communities.</title>
        <authorList>
            <person name="Barnum T.P."/>
            <person name="Figueroa I.A."/>
            <person name="Carlstrom C.I."/>
            <person name="Lucas L.N."/>
            <person name="Engelbrektson A.L."/>
            <person name="Coates J.D."/>
        </authorList>
    </citation>
    <scope>NUCLEOTIDE SEQUENCE [LARGE SCALE GENOMIC DNA]</scope>
    <source>
        <strain evidence="5">BM301</strain>
    </source>
</reference>
<dbReference type="SUPFAM" id="SSF47226">
    <property type="entry name" value="Histidine-containing phosphotransfer domain, HPT domain"/>
    <property type="match status" value="2"/>
</dbReference>
<dbReference type="InterPro" id="IPR004105">
    <property type="entry name" value="CheA-like_dim"/>
</dbReference>
<sequence length="879" mass="94565">MLNEAVEILPELIDCQKRGVVPAVATQPLMDRAEALAQPGRAAAVPTSDDAVGGVDEPLTSEEKLDALEDEISADESLEFTASDDLDMETAAEQVAQSPAVDEELLPQSDAAEIELAVEAEADDGAEIAAAPISMDEMLLEIFEAESRTHIETLGQFHEACSGNPIACRIDKEMVRALHTLHGSAEMAGVDSIAQVSSALESLAADLKSMNRPADPVALDLIGRSVDQFGTILGAINVPGAQLPDWQVLVGDIYAYGRAATVPQSPPDENDRPAVVSTASVHDDVSLVDLSEEPDEVIEDVAGQEEWLDEADDGDVTETDSIQPLEALAGESSADPSQIESGGEAGEQVVAESMPAETAFTAPEAPTEELESVGERADQLEAQDLSPPLLDEAILVEAPDEATEPVSAATEQIPPVVSQEAGMEMAGPLMVDLDGDPELVDIFLEEARELHEYLEGSLQAGAFDLSDKKLSEELQRTLHTLKGGARLAGAMPIGDLSHGFESLLTAVDQEKVATGDQLVKLTHEVVDRLAEQIDDLSGGPRLRVADDLVQKMDEWLVAGGPPSTTADLPAGSDDSGMPVVGAEDETAPVPVESIPDSPVTGLLETEESDVEAELQEPEAPALEIADEAISTPNAQVDKSVPSDTTMSVVAEEAGSLPGRAQREQVRVRSDLLDRLVNYAGEVSIYRTRIEQQNGQLGFNLSELEQTVSRLRDQLRQLEIETEAQILFRYEQDRGDEPSHDASFDPLELDRFSAMQQVSRSLMETVNDLANINGFLEELQAETDTLLLQQARITTDLQDGLMRTRMVPFAQIVPRLQRVVRQTSNQLNKPAELVIQGAESEIDRGILERMICPLEHILRNAIAHGIEKPARRVETGKSET</sequence>
<proteinExistence type="predicted"/>
<dbReference type="InterPro" id="IPR036641">
    <property type="entry name" value="HPT_dom_sf"/>
</dbReference>
<dbReference type="Gene3D" id="1.10.287.560">
    <property type="entry name" value="Histidine kinase CheA-like, homodimeric domain"/>
    <property type="match status" value="1"/>
</dbReference>
<feature type="modified residue" description="Phosphohistidine" evidence="2">
    <location>
        <position position="179"/>
    </location>
</feature>
<feature type="region of interest" description="Disordered" evidence="3">
    <location>
        <begin position="327"/>
        <end position="348"/>
    </location>
</feature>
<dbReference type="PANTHER" id="PTHR43395">
    <property type="entry name" value="SENSOR HISTIDINE KINASE CHEA"/>
    <property type="match status" value="1"/>
</dbReference>
<dbReference type="Gene3D" id="3.30.565.10">
    <property type="entry name" value="Histidine kinase-like ATPase, C-terminal domain"/>
    <property type="match status" value="1"/>
</dbReference>
<name>A0A2N6CXH4_9GAMM</name>
<evidence type="ECO:0000313" key="5">
    <source>
        <dbReference type="EMBL" id="PLX61989.1"/>
    </source>
</evidence>
<dbReference type="SMART" id="SM01231">
    <property type="entry name" value="H-kinase_dim"/>
    <property type="match status" value="1"/>
</dbReference>
<organism evidence="5 6">
    <name type="scientific">Sedimenticola selenatireducens</name>
    <dbReference type="NCBI Taxonomy" id="191960"/>
    <lineage>
        <taxon>Bacteria</taxon>
        <taxon>Pseudomonadati</taxon>
        <taxon>Pseudomonadota</taxon>
        <taxon>Gammaproteobacteria</taxon>
        <taxon>Chromatiales</taxon>
        <taxon>Sedimenticolaceae</taxon>
        <taxon>Sedimenticola</taxon>
    </lineage>
</organism>
<evidence type="ECO:0000256" key="1">
    <source>
        <dbReference type="ARBA" id="ARBA00023012"/>
    </source>
</evidence>
<dbReference type="SMART" id="SM00073">
    <property type="entry name" value="HPT"/>
    <property type="match status" value="2"/>
</dbReference>
<protein>
    <recommendedName>
        <fullName evidence="4">HPt domain-containing protein</fullName>
    </recommendedName>
</protein>
<comment type="caution">
    <text evidence="5">The sequence shown here is derived from an EMBL/GenBank/DDBJ whole genome shotgun (WGS) entry which is preliminary data.</text>
</comment>
<dbReference type="Proteomes" id="UP000235015">
    <property type="component" value="Unassembled WGS sequence"/>
</dbReference>
<gene>
    <name evidence="5" type="ORF">C0630_08255</name>
</gene>
<dbReference type="InterPro" id="IPR008207">
    <property type="entry name" value="Sig_transdc_His_kin_Hpt_dom"/>
</dbReference>
<feature type="modified residue" description="Phosphohistidine" evidence="2">
    <location>
        <position position="479"/>
    </location>
</feature>
<dbReference type="Pfam" id="PF01627">
    <property type="entry name" value="Hpt"/>
    <property type="match status" value="2"/>
</dbReference>
<dbReference type="InterPro" id="IPR051315">
    <property type="entry name" value="Bact_Chemotaxis_CheA"/>
</dbReference>
<dbReference type="GO" id="GO:0000155">
    <property type="term" value="F:phosphorelay sensor kinase activity"/>
    <property type="evidence" value="ECO:0007669"/>
    <property type="project" value="InterPro"/>
</dbReference>
<feature type="domain" description="HPt" evidence="4">
    <location>
        <begin position="132"/>
        <end position="236"/>
    </location>
</feature>
<evidence type="ECO:0000256" key="2">
    <source>
        <dbReference type="PROSITE-ProRule" id="PRU00110"/>
    </source>
</evidence>
<feature type="region of interest" description="Disordered" evidence="3">
    <location>
        <begin position="560"/>
        <end position="579"/>
    </location>
</feature>
<dbReference type="Gene3D" id="1.20.120.160">
    <property type="entry name" value="HPT domain"/>
    <property type="match status" value="2"/>
</dbReference>
<accession>A0A2N6CXH4</accession>
<dbReference type="EMBL" id="PKUN01000009">
    <property type="protein sequence ID" value="PLX61989.1"/>
    <property type="molecule type" value="Genomic_DNA"/>
</dbReference>
<keyword evidence="2" id="KW-0597">Phosphoprotein</keyword>
<evidence type="ECO:0000259" key="4">
    <source>
        <dbReference type="PROSITE" id="PS50894"/>
    </source>
</evidence>
<dbReference type="CDD" id="cd00088">
    <property type="entry name" value="HPT"/>
    <property type="match status" value="2"/>
</dbReference>
<dbReference type="AlphaFoldDB" id="A0A2N6CXH4"/>
<feature type="domain" description="HPt" evidence="4">
    <location>
        <begin position="432"/>
        <end position="536"/>
    </location>
</feature>
<dbReference type="InterPro" id="IPR037006">
    <property type="entry name" value="CheA-like_homodim_sf"/>
</dbReference>
<dbReference type="GO" id="GO:0006935">
    <property type="term" value="P:chemotaxis"/>
    <property type="evidence" value="ECO:0007669"/>
    <property type="project" value="InterPro"/>
</dbReference>
<evidence type="ECO:0000313" key="6">
    <source>
        <dbReference type="Proteomes" id="UP000235015"/>
    </source>
</evidence>
<dbReference type="GO" id="GO:0005737">
    <property type="term" value="C:cytoplasm"/>
    <property type="evidence" value="ECO:0007669"/>
    <property type="project" value="InterPro"/>
</dbReference>
<keyword evidence="1" id="KW-0902">Two-component regulatory system</keyword>
<dbReference type="STRING" id="1111735.GCA_000428045_04241"/>
<dbReference type="InterPro" id="IPR036890">
    <property type="entry name" value="HATPase_C_sf"/>
</dbReference>
<evidence type="ECO:0000256" key="3">
    <source>
        <dbReference type="SAM" id="MobiDB-lite"/>
    </source>
</evidence>
<dbReference type="PANTHER" id="PTHR43395:SF8">
    <property type="entry name" value="HISTIDINE KINASE"/>
    <property type="match status" value="1"/>
</dbReference>